<keyword evidence="2" id="KW-1185">Reference proteome</keyword>
<name>A0A183IEK1_9BILA</name>
<dbReference type="AlphaFoldDB" id="A0A183IEK1"/>
<organism evidence="3">
    <name type="scientific">Soboliphyme baturini</name>
    <dbReference type="NCBI Taxonomy" id="241478"/>
    <lineage>
        <taxon>Eukaryota</taxon>
        <taxon>Metazoa</taxon>
        <taxon>Ecdysozoa</taxon>
        <taxon>Nematoda</taxon>
        <taxon>Enoplea</taxon>
        <taxon>Dorylaimia</taxon>
        <taxon>Dioctophymatida</taxon>
        <taxon>Dioctophymatoidea</taxon>
        <taxon>Soboliphymatidae</taxon>
        <taxon>Soboliphyme</taxon>
    </lineage>
</organism>
<dbReference type="EMBL" id="UZAM01007061">
    <property type="protein sequence ID" value="VDO96323.1"/>
    <property type="molecule type" value="Genomic_DNA"/>
</dbReference>
<dbReference type="Gene3D" id="3.60.10.10">
    <property type="entry name" value="Endonuclease/exonuclease/phosphatase"/>
    <property type="match status" value="1"/>
</dbReference>
<accession>A0A183IEK1</accession>
<reference evidence="1 2" key="2">
    <citation type="submission" date="2018-11" db="EMBL/GenBank/DDBJ databases">
        <authorList>
            <consortium name="Pathogen Informatics"/>
        </authorList>
    </citation>
    <scope>NUCLEOTIDE SEQUENCE [LARGE SCALE GENOMIC DNA]</scope>
</reference>
<gene>
    <name evidence="1" type="ORF">SBAD_LOCUS2045</name>
</gene>
<dbReference type="WBParaSite" id="SBAD_0000214501-mRNA-1">
    <property type="protein sequence ID" value="SBAD_0000214501-mRNA-1"/>
    <property type="gene ID" value="SBAD_0000214501"/>
</dbReference>
<dbReference type="InterPro" id="IPR036691">
    <property type="entry name" value="Endo/exonu/phosph_ase_sf"/>
</dbReference>
<evidence type="ECO:0000313" key="2">
    <source>
        <dbReference type="Proteomes" id="UP000270296"/>
    </source>
</evidence>
<evidence type="ECO:0000313" key="1">
    <source>
        <dbReference type="EMBL" id="VDO96323.1"/>
    </source>
</evidence>
<proteinExistence type="predicted"/>
<dbReference type="Proteomes" id="UP000270296">
    <property type="component" value="Unassembled WGS sequence"/>
</dbReference>
<protein>
    <submittedName>
        <fullName evidence="3">Endo/exonuclease/phosphatase domain-containing protein</fullName>
    </submittedName>
</protein>
<sequence length="97" mass="10931">MILSLRNCAQYDVPNTKSLIDMGDFNAHFGTDTEKWKVAFGKNRPSDLNKKDMKLLRFCANNGLSITNTRASKSASVHLVPGSLCTEVDDRFYNRMV</sequence>
<reference evidence="3" key="1">
    <citation type="submission" date="2016-06" db="UniProtKB">
        <authorList>
            <consortium name="WormBaseParasite"/>
        </authorList>
    </citation>
    <scope>IDENTIFICATION</scope>
</reference>
<dbReference type="OrthoDB" id="5862865at2759"/>
<evidence type="ECO:0000313" key="3">
    <source>
        <dbReference type="WBParaSite" id="SBAD_0000214501-mRNA-1"/>
    </source>
</evidence>